<comment type="caution">
    <text evidence="5">The sequence shown here is derived from an EMBL/GenBank/DDBJ whole genome shotgun (WGS) entry which is preliminary data.</text>
</comment>
<comment type="pathway">
    <text evidence="3">Cofactor biosynthesis; coenzyme A biosynthesis; CoA from (R)-pantothenate: step 5/5.</text>
</comment>
<protein>
    <recommendedName>
        <fullName evidence="3 4">Dephospho-CoA kinase</fullName>
        <ecNumber evidence="3 4">2.7.1.24</ecNumber>
    </recommendedName>
    <alternativeName>
        <fullName evidence="3">Dephosphocoenzyme A kinase</fullName>
    </alternativeName>
</protein>
<evidence type="ECO:0000313" key="5">
    <source>
        <dbReference type="EMBL" id="MDG5753595.1"/>
    </source>
</evidence>
<dbReference type="RefSeq" id="WP_124564293.1">
    <property type="nucleotide sequence ID" value="NZ_JARRRY010000002.1"/>
</dbReference>
<keyword evidence="3" id="KW-0173">Coenzyme A biosynthesis</keyword>
<evidence type="ECO:0000256" key="4">
    <source>
        <dbReference type="NCBIfam" id="TIGR00152"/>
    </source>
</evidence>
<keyword evidence="3" id="KW-0963">Cytoplasm</keyword>
<dbReference type="NCBIfam" id="TIGR00152">
    <property type="entry name" value="dephospho-CoA kinase"/>
    <property type="match status" value="1"/>
</dbReference>
<feature type="binding site" evidence="3">
    <location>
        <begin position="12"/>
        <end position="17"/>
    </location>
    <ligand>
        <name>ATP</name>
        <dbReference type="ChEBI" id="CHEBI:30616"/>
    </ligand>
</feature>
<dbReference type="Proteomes" id="UP001218246">
    <property type="component" value="Unassembled WGS sequence"/>
</dbReference>
<comment type="subcellular location">
    <subcellularLocation>
        <location evidence="3">Cytoplasm</location>
    </subcellularLocation>
</comment>
<evidence type="ECO:0000313" key="6">
    <source>
        <dbReference type="Proteomes" id="UP001218246"/>
    </source>
</evidence>
<dbReference type="CDD" id="cd02022">
    <property type="entry name" value="DPCK"/>
    <property type="match status" value="1"/>
</dbReference>
<keyword evidence="2 3" id="KW-0067">ATP-binding</keyword>
<dbReference type="PANTHER" id="PTHR10695:SF46">
    <property type="entry name" value="BIFUNCTIONAL COENZYME A SYNTHASE-RELATED"/>
    <property type="match status" value="1"/>
</dbReference>
<dbReference type="EC" id="2.7.1.24" evidence="3 4"/>
<dbReference type="InterPro" id="IPR027417">
    <property type="entry name" value="P-loop_NTPase"/>
</dbReference>
<comment type="similarity">
    <text evidence="3">Belongs to the CoaE family.</text>
</comment>
<dbReference type="PANTHER" id="PTHR10695">
    <property type="entry name" value="DEPHOSPHO-COA KINASE-RELATED"/>
    <property type="match status" value="1"/>
</dbReference>
<evidence type="ECO:0000256" key="3">
    <source>
        <dbReference type="HAMAP-Rule" id="MF_00376"/>
    </source>
</evidence>
<comment type="catalytic activity">
    <reaction evidence="3">
        <text>3'-dephospho-CoA + ATP = ADP + CoA + H(+)</text>
        <dbReference type="Rhea" id="RHEA:18245"/>
        <dbReference type="ChEBI" id="CHEBI:15378"/>
        <dbReference type="ChEBI" id="CHEBI:30616"/>
        <dbReference type="ChEBI" id="CHEBI:57287"/>
        <dbReference type="ChEBI" id="CHEBI:57328"/>
        <dbReference type="ChEBI" id="CHEBI:456216"/>
        <dbReference type="EC" id="2.7.1.24"/>
    </reaction>
</comment>
<reference evidence="5 6" key="1">
    <citation type="submission" date="2023-04" db="EMBL/GenBank/DDBJ databases">
        <title>Ectobacillus antri isolated from activated sludge.</title>
        <authorList>
            <person name="Yan P."/>
            <person name="Liu X."/>
        </authorList>
    </citation>
    <scope>NUCLEOTIDE SEQUENCE [LARGE SCALE GENOMIC DNA]</scope>
    <source>
        <strain evidence="5 6">C18H</strain>
    </source>
</reference>
<gene>
    <name evidence="3 5" type="primary">coaE</name>
    <name evidence="5" type="ORF">P6P90_06345</name>
</gene>
<proteinExistence type="inferred from homology"/>
<dbReference type="InterPro" id="IPR001977">
    <property type="entry name" value="Depp_CoAkinase"/>
</dbReference>
<keyword evidence="1 3" id="KW-0547">Nucleotide-binding</keyword>
<keyword evidence="6" id="KW-1185">Reference proteome</keyword>
<evidence type="ECO:0000256" key="1">
    <source>
        <dbReference type="ARBA" id="ARBA00022741"/>
    </source>
</evidence>
<dbReference type="Gene3D" id="3.40.50.300">
    <property type="entry name" value="P-loop containing nucleotide triphosphate hydrolases"/>
    <property type="match status" value="1"/>
</dbReference>
<name>A0ABT6H3J4_9BACI</name>
<comment type="function">
    <text evidence="3">Catalyzes the phosphorylation of the 3'-hydroxyl group of dephosphocoenzyme A to form coenzyme A.</text>
</comment>
<dbReference type="SUPFAM" id="SSF52540">
    <property type="entry name" value="P-loop containing nucleoside triphosphate hydrolases"/>
    <property type="match status" value="1"/>
</dbReference>
<keyword evidence="3 5" id="KW-0808">Transferase</keyword>
<keyword evidence="3 5" id="KW-0418">Kinase</keyword>
<organism evidence="5 6">
    <name type="scientific">Ectobacillus antri</name>
    <dbReference type="NCBI Taxonomy" id="2486280"/>
    <lineage>
        <taxon>Bacteria</taxon>
        <taxon>Bacillati</taxon>
        <taxon>Bacillota</taxon>
        <taxon>Bacilli</taxon>
        <taxon>Bacillales</taxon>
        <taxon>Bacillaceae</taxon>
        <taxon>Ectobacillus</taxon>
    </lineage>
</organism>
<dbReference type="Pfam" id="PF01121">
    <property type="entry name" value="CoaE"/>
    <property type="match status" value="1"/>
</dbReference>
<dbReference type="EMBL" id="JARULN010000003">
    <property type="protein sequence ID" value="MDG5753595.1"/>
    <property type="molecule type" value="Genomic_DNA"/>
</dbReference>
<dbReference type="GO" id="GO:0004140">
    <property type="term" value="F:dephospho-CoA kinase activity"/>
    <property type="evidence" value="ECO:0007669"/>
    <property type="project" value="UniProtKB-EC"/>
</dbReference>
<sequence>MTVVIGLTGGIASGKSTVAKMFRAHSIPVIDADEIAKAVVVQGTSTYKNIVQAFGKQVLQEDGDIDRAKLGAIIFNDEQQRNTLNQIVHPVVRKEMLMQRDQYIKEGVSAVVLDIPLLYESNLMYLVEKVLVVWVDQQTQLQRLMKRNNFLQEEARARIHSQMSLEKKKEMADYIIDNTGSIEDTEAQIRCILQEWGL</sequence>
<dbReference type="HAMAP" id="MF_00376">
    <property type="entry name" value="Dephospho_CoA_kinase"/>
    <property type="match status" value="1"/>
</dbReference>
<dbReference type="PROSITE" id="PS51219">
    <property type="entry name" value="DPCK"/>
    <property type="match status" value="1"/>
</dbReference>
<evidence type="ECO:0000256" key="2">
    <source>
        <dbReference type="ARBA" id="ARBA00022840"/>
    </source>
</evidence>
<accession>A0ABT6H3J4</accession>